<evidence type="ECO:0000313" key="15">
    <source>
        <dbReference type="EMBL" id="PTH79448.1"/>
    </source>
</evidence>
<feature type="domain" description="Flagellar motor switch protein FliG middle" evidence="12">
    <location>
        <begin position="126"/>
        <end position="198"/>
    </location>
</feature>
<dbReference type="Pfam" id="PF14841">
    <property type="entry name" value="FliG_M"/>
    <property type="match status" value="1"/>
</dbReference>
<keyword evidence="9" id="KW-0975">Bacterial flagellum</keyword>
<dbReference type="EMBL" id="PZKL01000041">
    <property type="protein sequence ID" value="PTH79448.1"/>
    <property type="molecule type" value="Genomic_DNA"/>
</dbReference>
<keyword evidence="5" id="KW-1003">Cell membrane</keyword>
<evidence type="ECO:0000313" key="18">
    <source>
        <dbReference type="Proteomes" id="UP001204061"/>
    </source>
</evidence>
<evidence type="ECO:0000256" key="2">
    <source>
        <dbReference type="ARBA" id="ARBA00004515"/>
    </source>
</evidence>
<dbReference type="GO" id="GO:0005886">
    <property type="term" value="C:plasma membrane"/>
    <property type="evidence" value="ECO:0007669"/>
    <property type="project" value="UniProtKB-SubCell"/>
</dbReference>
<evidence type="ECO:0000256" key="10">
    <source>
        <dbReference type="ARBA" id="ARBA00025598"/>
    </source>
</evidence>
<evidence type="ECO:0000313" key="16">
    <source>
        <dbReference type="EMBL" id="TND52932.1"/>
    </source>
</evidence>
<dbReference type="OrthoDB" id="358614at2"/>
<reference evidence="14" key="4">
    <citation type="submission" date="2022-08" db="EMBL/GenBank/DDBJ databases">
        <title>A global survey of hypervirulent Aeromonas hydrophila identified this emerging pathogen in farmed fish in the lower Mekong River basin.</title>
        <authorList>
            <person name="Xu T."/>
            <person name="Rasmussen-Ivey C.R."/>
            <person name="Moen F.S."/>
            <person name="Fernandez Bravo A."/>
            <person name="Lamy B."/>
            <person name="Beaz-Hidalgo R."/>
            <person name="Khan C.D."/>
            <person name="Castro Escarpulli G."/>
            <person name="Yasin I.S.M."/>
            <person name="Figueras M.J."/>
            <person name="Azzam Sayuti M."/>
            <person name="Karim M.M."/>
            <person name="Alam K.M."/>
            <person name="Le T.T.T."/>
            <person name="Thao N.H.P."/>
            <person name="Addo S."/>
            <person name="Duodu S."/>
            <person name="Ali S."/>
            <person name="Mey S."/>
            <person name="Somony T."/>
            <person name="Liles M.R."/>
        </authorList>
    </citation>
    <scope>NUCLEOTIDE SEQUENCE</scope>
    <source>
        <strain evidence="14">0.14</strain>
    </source>
</reference>
<evidence type="ECO:0000259" key="11">
    <source>
        <dbReference type="Pfam" id="PF01706"/>
    </source>
</evidence>
<evidence type="ECO:0000259" key="12">
    <source>
        <dbReference type="Pfam" id="PF14841"/>
    </source>
</evidence>
<evidence type="ECO:0000313" key="17">
    <source>
        <dbReference type="Proteomes" id="UP000241986"/>
    </source>
</evidence>
<keyword evidence="14" id="KW-0282">Flagellum</keyword>
<sequence>MNSVNLNQSAVDIDIDNLEKAAILLLSMGTESAAKVMQKLSRDEVQRLISKMASLSGVSSMEAKWTLQQFFNHYREQSGIGSASREYLEQTLDLALGQRLSRSLLDSLYGDVMSQDIQRLQWVPADVLARFFRNEHPQMQAVLLAFLPPQTASAVLDALPGSVHDDLLVRVASLSSVSEHVLGELRLTLDRCLTYVADQSGAKVNGVRQVADILNRYQGDKEQMLSLLREHDGDMALEIEKNMFDFMALRRQSDDTLQRLVQELPSELLALALKNTETSFRKVVLGAMPKRMAQALDDQIQNQGSVSLRKVEQAREEVMQLVRELVEQGEIEFQLFEEPTVS</sequence>
<evidence type="ECO:0000256" key="1">
    <source>
        <dbReference type="ARBA" id="ARBA00004117"/>
    </source>
</evidence>
<dbReference type="Proteomes" id="UP001204061">
    <property type="component" value="Unassembled WGS sequence"/>
</dbReference>
<dbReference type="GO" id="GO:0071973">
    <property type="term" value="P:bacterial-type flagellum-dependent cell motility"/>
    <property type="evidence" value="ECO:0007669"/>
    <property type="project" value="InterPro"/>
</dbReference>
<evidence type="ECO:0000313" key="14">
    <source>
        <dbReference type="EMBL" id="MCR4449538.1"/>
    </source>
</evidence>
<dbReference type="InterPro" id="IPR000090">
    <property type="entry name" value="Flg_Motor_Flig"/>
</dbReference>
<keyword evidence="7" id="KW-0283">Flagellar rotation</keyword>
<dbReference type="InterPro" id="IPR011002">
    <property type="entry name" value="FliG_a-hlx"/>
</dbReference>
<dbReference type="GO" id="GO:0006935">
    <property type="term" value="P:chemotaxis"/>
    <property type="evidence" value="ECO:0007669"/>
    <property type="project" value="UniProtKB-KW"/>
</dbReference>
<dbReference type="Pfam" id="PF14842">
    <property type="entry name" value="FliG_N"/>
    <property type="match status" value="1"/>
</dbReference>
<name>A0A0T6R504_AERVE</name>
<reference evidence="15 17" key="2">
    <citation type="submission" date="2018-03" db="EMBL/GenBank/DDBJ databases">
        <title>Aeromonas veronii whole genome sequencing and analysis.</title>
        <authorList>
            <person name="Xie H."/>
            <person name="Liu T."/>
            <person name="Wang K."/>
        </authorList>
    </citation>
    <scope>NUCLEOTIDE SEQUENCE [LARGE SCALE GENOMIC DNA]</scope>
    <source>
        <strain evidence="15 17">XH.VA.1</strain>
    </source>
</reference>
<dbReference type="Proteomes" id="UP000241986">
    <property type="component" value="Unassembled WGS sequence"/>
</dbReference>
<evidence type="ECO:0000256" key="3">
    <source>
        <dbReference type="ARBA" id="ARBA00010299"/>
    </source>
</evidence>
<comment type="subcellular location">
    <subcellularLocation>
        <location evidence="1">Bacterial flagellum basal body</location>
    </subcellularLocation>
    <subcellularLocation>
        <location evidence="2">Cell inner membrane</location>
        <topology evidence="2">Peripheral membrane protein</topology>
        <orientation evidence="2">Cytoplasmic side</orientation>
    </subcellularLocation>
</comment>
<reference evidence="16" key="3">
    <citation type="journal article" date="2019" name="PLoS ONE">
        <title>Identification and characterization of putative Aeromonas spp. T3SS effectors.</title>
        <authorList>
            <person name="Rangel L.T."/>
            <person name="Marden J."/>
            <person name="Colston S."/>
            <person name="Setubal J.C."/>
            <person name="Graf J."/>
            <person name="Gogarten J.P."/>
        </authorList>
    </citation>
    <scope>NUCLEOTIDE SEQUENCE</scope>
    <source>
        <strain evidence="16">BAQ071013-135</strain>
    </source>
</reference>
<dbReference type="Pfam" id="PF01706">
    <property type="entry name" value="FliG_C"/>
    <property type="match status" value="1"/>
</dbReference>
<dbReference type="InterPro" id="IPR023087">
    <property type="entry name" value="Flg_Motor_Flig_C"/>
</dbReference>
<dbReference type="InterPro" id="IPR032779">
    <property type="entry name" value="FliG_M"/>
</dbReference>
<comment type="caution">
    <text evidence="14">The sequence shown here is derived from an EMBL/GenBank/DDBJ whole genome shotgun (WGS) entry which is preliminary data.</text>
</comment>
<dbReference type="PANTHER" id="PTHR30534">
    <property type="entry name" value="FLAGELLAR MOTOR SWITCH PROTEIN FLIG"/>
    <property type="match status" value="1"/>
</dbReference>
<keyword evidence="14" id="KW-0969">Cilium</keyword>
<reference evidence="16" key="1">
    <citation type="submission" date="2017-10" db="EMBL/GenBank/DDBJ databases">
        <authorList>
            <person name="Colston S.M."/>
            <person name="Graf J."/>
        </authorList>
    </citation>
    <scope>NUCLEOTIDE SEQUENCE</scope>
    <source>
        <strain evidence="16">BAQ071013-135</strain>
    </source>
</reference>
<dbReference type="GO" id="GO:0003774">
    <property type="term" value="F:cytoskeletal motor activity"/>
    <property type="evidence" value="ECO:0007669"/>
    <property type="project" value="InterPro"/>
</dbReference>
<comment type="similarity">
    <text evidence="3">Belongs to the FliG family.</text>
</comment>
<evidence type="ECO:0000256" key="7">
    <source>
        <dbReference type="ARBA" id="ARBA00022779"/>
    </source>
</evidence>
<evidence type="ECO:0000256" key="5">
    <source>
        <dbReference type="ARBA" id="ARBA00022475"/>
    </source>
</evidence>
<dbReference type="RefSeq" id="WP_005336238.1">
    <property type="nucleotide sequence ID" value="NZ_AP027933.1"/>
</dbReference>
<evidence type="ECO:0000259" key="13">
    <source>
        <dbReference type="Pfam" id="PF14842"/>
    </source>
</evidence>
<comment type="function">
    <text evidence="10">FliG is one of three proteins (FliG, FliN, FliM) that forms the rotor-mounted switch complex (C ring), located at the base of the basal body. This complex interacts with the CheY and CheZ chemotaxis proteins, in addition to contacting components of the motor that determine the direction of flagellar rotation.</text>
</comment>
<dbReference type="InterPro" id="IPR028263">
    <property type="entry name" value="FliG_N"/>
</dbReference>
<dbReference type="PRINTS" id="PR00954">
    <property type="entry name" value="FLGMOTORFLIG"/>
</dbReference>
<dbReference type="Proteomes" id="UP000796104">
    <property type="component" value="Unassembled WGS sequence"/>
</dbReference>
<feature type="domain" description="Flagellar motor switch protein FliG C-terminal" evidence="11">
    <location>
        <begin position="228"/>
        <end position="332"/>
    </location>
</feature>
<accession>A0A0T6R504</accession>
<keyword evidence="8" id="KW-0472">Membrane</keyword>
<evidence type="ECO:0000256" key="4">
    <source>
        <dbReference type="ARBA" id="ARBA00021870"/>
    </source>
</evidence>
<dbReference type="GO" id="GO:0009425">
    <property type="term" value="C:bacterial-type flagellum basal body"/>
    <property type="evidence" value="ECO:0007669"/>
    <property type="project" value="UniProtKB-SubCell"/>
</dbReference>
<evidence type="ECO:0000256" key="8">
    <source>
        <dbReference type="ARBA" id="ARBA00023136"/>
    </source>
</evidence>
<keyword evidence="6" id="KW-0145">Chemotaxis</keyword>
<keyword evidence="14" id="KW-0966">Cell projection</keyword>
<dbReference type="EMBL" id="JANLFC010000044">
    <property type="protein sequence ID" value="MCR4449538.1"/>
    <property type="molecule type" value="Genomic_DNA"/>
</dbReference>
<feature type="domain" description="Flagellar motor switch protein FliG N-terminal" evidence="13">
    <location>
        <begin position="16"/>
        <end position="110"/>
    </location>
</feature>
<dbReference type="AlphaFoldDB" id="A0A0T6R504"/>
<gene>
    <name evidence="14" type="primary">fliGL</name>
    <name evidence="15" type="synonym">fliG</name>
    <name evidence="16" type="ORF">CF123_13780</name>
    <name evidence="15" type="ORF">DAA48_19265</name>
    <name evidence="14" type="ORF">NS965_14205</name>
</gene>
<evidence type="ECO:0000256" key="9">
    <source>
        <dbReference type="ARBA" id="ARBA00023143"/>
    </source>
</evidence>
<dbReference type="EMBL" id="PDXJ01000019">
    <property type="protein sequence ID" value="TND52932.1"/>
    <property type="molecule type" value="Genomic_DNA"/>
</dbReference>
<proteinExistence type="inferred from homology"/>
<organism evidence="14 18">
    <name type="scientific">Aeromonas veronii</name>
    <dbReference type="NCBI Taxonomy" id="654"/>
    <lineage>
        <taxon>Bacteria</taxon>
        <taxon>Pseudomonadati</taxon>
        <taxon>Pseudomonadota</taxon>
        <taxon>Gammaproteobacteria</taxon>
        <taxon>Aeromonadales</taxon>
        <taxon>Aeromonadaceae</taxon>
        <taxon>Aeromonas</taxon>
    </lineage>
</organism>
<dbReference type="SUPFAM" id="SSF48029">
    <property type="entry name" value="FliG"/>
    <property type="match status" value="2"/>
</dbReference>
<dbReference type="Gene3D" id="1.10.220.30">
    <property type="match status" value="3"/>
</dbReference>
<protein>
    <recommendedName>
        <fullName evidence="4">Flagellar motor switch protein FliG</fullName>
    </recommendedName>
</protein>
<dbReference type="PANTHER" id="PTHR30534:SF0">
    <property type="entry name" value="FLAGELLAR MOTOR SWITCH PROTEIN FLIG"/>
    <property type="match status" value="1"/>
</dbReference>
<evidence type="ECO:0000256" key="6">
    <source>
        <dbReference type="ARBA" id="ARBA00022500"/>
    </source>
</evidence>
<dbReference type="KEGG" id="avo:AMS64_03050"/>